<keyword evidence="3" id="KW-1185">Reference proteome</keyword>
<name>A0A2N5XXB3_9HYPH</name>
<accession>A0A2N5XXB3</accession>
<feature type="chain" id="PRO_5014704587" description="SIMPL domain-containing protein" evidence="1">
    <location>
        <begin position="24"/>
        <end position="269"/>
    </location>
</feature>
<dbReference type="PANTHER" id="PTHR34387:SF1">
    <property type="entry name" value="PERIPLASMIC IMMUNOGENIC PROTEIN"/>
    <property type="match status" value="1"/>
</dbReference>
<dbReference type="InterPro" id="IPR007497">
    <property type="entry name" value="SIMPL/DUF541"/>
</dbReference>
<gene>
    <name evidence="2" type="ORF">C0081_02435</name>
</gene>
<keyword evidence="1" id="KW-0732">Signal</keyword>
<comment type="caution">
    <text evidence="2">The sequence shown here is derived from an EMBL/GenBank/DDBJ whole genome shotgun (WGS) entry which is preliminary data.</text>
</comment>
<dbReference type="EMBL" id="PKUQ01000001">
    <property type="protein sequence ID" value="PLW79107.1"/>
    <property type="molecule type" value="Genomic_DNA"/>
</dbReference>
<dbReference type="Proteomes" id="UP000234881">
    <property type="component" value="Unassembled WGS sequence"/>
</dbReference>
<dbReference type="OrthoDB" id="9813144at2"/>
<dbReference type="PANTHER" id="PTHR34387">
    <property type="entry name" value="SLR1258 PROTEIN"/>
    <property type="match status" value="1"/>
</dbReference>
<dbReference type="Pfam" id="PF04402">
    <property type="entry name" value="SIMPL"/>
    <property type="match status" value="1"/>
</dbReference>
<proteinExistence type="predicted"/>
<evidence type="ECO:0000256" key="1">
    <source>
        <dbReference type="SAM" id="SignalP"/>
    </source>
</evidence>
<sequence length="269" mass="29236">MKLRNLFAAIPLLIWTHSSIAIAADTQYRTIAVNGSGYAEKPADYASLTAGVTTKSPSAKEAFVENARKSRSIFDAVIKAGVNPKDFVTDTVKLDSESLWVSDGEKRKPGFVAKNRIRIKIRAIGKIGQIMTSLVEAGANDVSNLSFGLEKNTLGNQARENAFDNAYKKAQLFAAKAGLKLGNVIKINEGADYSVDHRVSFKVYDENDGVADMPIAEAVNDSAIVTVSQSVGVIWELKNFKSPSIAYKFDYNAFGTTTNDIVITENHSF</sequence>
<feature type="signal peptide" evidence="1">
    <location>
        <begin position="1"/>
        <end position="23"/>
    </location>
</feature>
<evidence type="ECO:0000313" key="3">
    <source>
        <dbReference type="Proteomes" id="UP000234881"/>
    </source>
</evidence>
<protein>
    <recommendedName>
        <fullName evidence="4">SIMPL domain-containing protein</fullName>
    </recommendedName>
</protein>
<dbReference type="Gene3D" id="3.30.70.2970">
    <property type="entry name" value="Protein of unknown function (DUF541), domain 2"/>
    <property type="match status" value="1"/>
</dbReference>
<dbReference type="AlphaFoldDB" id="A0A2N5XXB3"/>
<organism evidence="2 3">
    <name type="scientific">Cohaesibacter celericrescens</name>
    <dbReference type="NCBI Taxonomy" id="2067669"/>
    <lineage>
        <taxon>Bacteria</taxon>
        <taxon>Pseudomonadati</taxon>
        <taxon>Pseudomonadota</taxon>
        <taxon>Alphaproteobacteria</taxon>
        <taxon>Hyphomicrobiales</taxon>
        <taxon>Cohaesibacteraceae</taxon>
    </lineage>
</organism>
<evidence type="ECO:0008006" key="4">
    <source>
        <dbReference type="Google" id="ProtNLM"/>
    </source>
</evidence>
<reference evidence="2 3" key="1">
    <citation type="submission" date="2018-01" db="EMBL/GenBank/DDBJ databases">
        <title>The draft genome sequence of Cohaesibacter sp. H1304.</title>
        <authorList>
            <person name="Wang N.-N."/>
            <person name="Du Z.-J."/>
        </authorList>
    </citation>
    <scope>NUCLEOTIDE SEQUENCE [LARGE SCALE GENOMIC DNA]</scope>
    <source>
        <strain evidence="2 3">H1304</strain>
    </source>
</reference>
<dbReference type="RefSeq" id="WP_101532189.1">
    <property type="nucleotide sequence ID" value="NZ_PKUQ01000001.1"/>
</dbReference>
<dbReference type="GO" id="GO:0006974">
    <property type="term" value="P:DNA damage response"/>
    <property type="evidence" value="ECO:0007669"/>
    <property type="project" value="TreeGrafter"/>
</dbReference>
<dbReference type="InterPro" id="IPR052022">
    <property type="entry name" value="26kDa_periplasmic_antigen"/>
</dbReference>
<evidence type="ECO:0000313" key="2">
    <source>
        <dbReference type="EMBL" id="PLW79107.1"/>
    </source>
</evidence>
<dbReference type="Gene3D" id="3.30.110.170">
    <property type="entry name" value="Protein of unknown function (DUF541), domain 1"/>
    <property type="match status" value="1"/>
</dbReference>